<dbReference type="InterPro" id="IPR045128">
    <property type="entry name" value="PI31-like"/>
</dbReference>
<feature type="compositionally biased region" description="Polar residues" evidence="12">
    <location>
        <begin position="149"/>
        <end position="171"/>
    </location>
</feature>
<protein>
    <recommendedName>
        <fullName evidence="4">Proteasome inhibitor PI31 subunit</fullName>
    </recommendedName>
</protein>
<evidence type="ECO:0000256" key="7">
    <source>
        <dbReference type="ARBA" id="ARBA00022553"/>
    </source>
</evidence>
<evidence type="ECO:0000256" key="2">
    <source>
        <dbReference type="ARBA" id="ARBA00004496"/>
    </source>
</evidence>
<dbReference type="PANTHER" id="PTHR13266:SF1">
    <property type="entry name" value="PROTEASOME INHIBITOR PI31 SUBUNIT"/>
    <property type="match status" value="1"/>
</dbReference>
<evidence type="ECO:0000313" key="16">
    <source>
        <dbReference type="Proteomes" id="UP000494040"/>
    </source>
</evidence>
<feature type="region of interest" description="Disordered" evidence="12">
    <location>
        <begin position="231"/>
        <end position="286"/>
    </location>
</feature>
<accession>A0A8I6TFB6</accession>
<evidence type="ECO:0000259" key="14">
    <source>
        <dbReference type="Pfam" id="PF11566"/>
    </source>
</evidence>
<dbReference type="AlphaFoldDB" id="A0A8I6TFB6"/>
<name>A0A8I6TFB6_CIMLE</name>
<evidence type="ECO:0000259" key="13">
    <source>
        <dbReference type="Pfam" id="PF08577"/>
    </source>
</evidence>
<evidence type="ECO:0000313" key="15">
    <source>
        <dbReference type="EnsemblMetazoa" id="XP_014251779.1"/>
    </source>
</evidence>
<dbReference type="OrthoDB" id="68090at2759"/>
<comment type="subcellular location">
    <subcellularLocation>
        <location evidence="2">Cytoplasm</location>
    </subcellularLocation>
    <subcellularLocation>
        <location evidence="1">Endoplasmic reticulum</location>
    </subcellularLocation>
</comment>
<evidence type="ECO:0000256" key="9">
    <source>
        <dbReference type="ARBA" id="ARBA00022942"/>
    </source>
</evidence>
<evidence type="ECO:0000256" key="1">
    <source>
        <dbReference type="ARBA" id="ARBA00004240"/>
    </source>
</evidence>
<comment type="function">
    <text evidence="11">Plays an important role in control of proteasome function. Inhibits the hydrolysis of protein and peptide substrates by the 20S proteasome. Also inhibits the activation of the proteasome by the proteasome regulatory proteins PA700 and PA28.</text>
</comment>
<dbReference type="KEGG" id="clec:106667956"/>
<dbReference type="OMA" id="HENTITN"/>
<keyword evidence="9" id="KW-0647">Proteasome</keyword>
<feature type="region of interest" description="Disordered" evidence="12">
    <location>
        <begin position="143"/>
        <end position="171"/>
    </location>
</feature>
<dbReference type="GeneID" id="106667956"/>
<dbReference type="GO" id="GO:0005783">
    <property type="term" value="C:endoplasmic reticulum"/>
    <property type="evidence" value="ECO:0007669"/>
    <property type="project" value="UniProtKB-SubCell"/>
</dbReference>
<sequence length="286" mass="31319">MSDLFGWDLIYAVSENDIRKKEDVLTLVIHYVLIRNGYRCIGLGDSRELTGNEPSSEVLPKGWNAGSSYSIRYVHDNSLYVLRGVPVAENIVFNLLKGNDLNVSNVAFNAQNTVKSLKGPVTSLLEDYRQVIDKVRTELLEPHKDTLNNKEATTQTNKQSTSVGTSQSTPTLPAHIPTPINPGRIIGQPAVDPFWVDPERDPLRVGRSDLDPFSRGGGMIFNPLDPRSGGFMDPGAGIPGGLPRGAVPPGARFDPFGPPRGRPDQRPRPPPDADHFQPPGFDGMFM</sequence>
<dbReference type="Proteomes" id="UP000494040">
    <property type="component" value="Unassembled WGS sequence"/>
</dbReference>
<keyword evidence="10" id="KW-0007">Acetylation</keyword>
<keyword evidence="6" id="KW-0963">Cytoplasm</keyword>
<evidence type="ECO:0000256" key="11">
    <source>
        <dbReference type="ARBA" id="ARBA00024805"/>
    </source>
</evidence>
<evidence type="ECO:0000256" key="6">
    <source>
        <dbReference type="ARBA" id="ARBA00022490"/>
    </source>
</evidence>
<organism evidence="15 16">
    <name type="scientific">Cimex lectularius</name>
    <name type="common">Bed bug</name>
    <name type="synonym">Acanthia lectularia</name>
    <dbReference type="NCBI Taxonomy" id="79782"/>
    <lineage>
        <taxon>Eukaryota</taxon>
        <taxon>Metazoa</taxon>
        <taxon>Ecdysozoa</taxon>
        <taxon>Arthropoda</taxon>
        <taxon>Hexapoda</taxon>
        <taxon>Insecta</taxon>
        <taxon>Pterygota</taxon>
        <taxon>Neoptera</taxon>
        <taxon>Paraneoptera</taxon>
        <taxon>Hemiptera</taxon>
        <taxon>Heteroptera</taxon>
        <taxon>Panheteroptera</taxon>
        <taxon>Cimicomorpha</taxon>
        <taxon>Cimicidae</taxon>
        <taxon>Cimex</taxon>
    </lineage>
</organism>
<evidence type="ECO:0000256" key="4">
    <source>
        <dbReference type="ARBA" id="ARBA00015575"/>
    </source>
</evidence>
<dbReference type="PANTHER" id="PTHR13266">
    <property type="entry name" value="PROTEASOME INHIBITOR"/>
    <property type="match status" value="1"/>
</dbReference>
<feature type="compositionally biased region" description="Basic and acidic residues" evidence="12">
    <location>
        <begin position="261"/>
        <end position="275"/>
    </location>
</feature>
<reference evidence="15" key="1">
    <citation type="submission" date="2022-01" db="UniProtKB">
        <authorList>
            <consortium name="EnsemblMetazoa"/>
        </authorList>
    </citation>
    <scope>IDENTIFICATION</scope>
</reference>
<dbReference type="Gene3D" id="3.40.1000.30">
    <property type="match status" value="1"/>
</dbReference>
<keyword evidence="8" id="KW-0256">Endoplasmic reticulum</keyword>
<dbReference type="InterPro" id="IPR013886">
    <property type="entry name" value="PI31_Prot_C"/>
</dbReference>
<evidence type="ECO:0000256" key="8">
    <source>
        <dbReference type="ARBA" id="ARBA00022824"/>
    </source>
</evidence>
<evidence type="ECO:0000256" key="12">
    <source>
        <dbReference type="SAM" id="MobiDB-lite"/>
    </source>
</evidence>
<dbReference type="Pfam" id="PF08577">
    <property type="entry name" value="PI31_Prot_C"/>
    <property type="match status" value="1"/>
</dbReference>
<dbReference type="EnsemblMetazoa" id="XM_014396293.2">
    <property type="protein sequence ID" value="XP_014251779.1"/>
    <property type="gene ID" value="LOC106667956"/>
</dbReference>
<dbReference type="RefSeq" id="XP_014251779.1">
    <property type="nucleotide sequence ID" value="XM_014396293.2"/>
</dbReference>
<dbReference type="InterPro" id="IPR021625">
    <property type="entry name" value="PI31_Prot_N"/>
</dbReference>
<evidence type="ECO:0000256" key="3">
    <source>
        <dbReference type="ARBA" id="ARBA00006405"/>
    </source>
</evidence>
<proteinExistence type="inferred from homology"/>
<evidence type="ECO:0000256" key="5">
    <source>
        <dbReference type="ARBA" id="ARBA00022481"/>
    </source>
</evidence>
<keyword evidence="16" id="KW-1185">Reference proteome</keyword>
<evidence type="ECO:0000256" key="10">
    <source>
        <dbReference type="ARBA" id="ARBA00022990"/>
    </source>
</evidence>
<dbReference type="GO" id="GO:0000502">
    <property type="term" value="C:proteasome complex"/>
    <property type="evidence" value="ECO:0007669"/>
    <property type="project" value="UniProtKB-KW"/>
</dbReference>
<dbReference type="GO" id="GO:0004866">
    <property type="term" value="F:endopeptidase inhibitor activity"/>
    <property type="evidence" value="ECO:0007669"/>
    <property type="project" value="InterPro"/>
</dbReference>
<dbReference type="GO" id="GO:0043161">
    <property type="term" value="P:proteasome-mediated ubiquitin-dependent protein catabolic process"/>
    <property type="evidence" value="ECO:0007669"/>
    <property type="project" value="InterPro"/>
</dbReference>
<comment type="similarity">
    <text evidence="3">Belongs to the proteasome inhibitor PI31 family.</text>
</comment>
<dbReference type="Pfam" id="PF11566">
    <property type="entry name" value="PI31_Prot_N"/>
    <property type="match status" value="1"/>
</dbReference>
<feature type="domain" description="PI31 proteasome regulator C-terminal" evidence="13">
    <location>
        <begin position="199"/>
        <end position="258"/>
    </location>
</feature>
<feature type="domain" description="PI31 proteasome regulator N-terminal" evidence="14">
    <location>
        <begin position="16"/>
        <end position="134"/>
    </location>
</feature>
<dbReference type="GO" id="GO:0070628">
    <property type="term" value="F:proteasome binding"/>
    <property type="evidence" value="ECO:0007669"/>
    <property type="project" value="InterPro"/>
</dbReference>
<keyword evidence="5" id="KW-0488">Methylation</keyword>
<keyword evidence="7" id="KW-0597">Phosphoprotein</keyword>